<evidence type="ECO:0000313" key="4">
    <source>
        <dbReference type="Proteomes" id="UP000218785"/>
    </source>
</evidence>
<protein>
    <recommendedName>
        <fullName evidence="2">Ice-binding protein C-terminal domain-containing protein</fullName>
    </recommendedName>
</protein>
<keyword evidence="1" id="KW-0732">Signal</keyword>
<dbReference type="InterPro" id="IPR013424">
    <property type="entry name" value="Ice-binding_C"/>
</dbReference>
<proteinExistence type="predicted"/>
<feature type="signal peptide" evidence="1">
    <location>
        <begin position="1"/>
        <end position="35"/>
    </location>
</feature>
<dbReference type="EMBL" id="AP018248">
    <property type="protein sequence ID" value="BAZ01640.1"/>
    <property type="molecule type" value="Genomic_DNA"/>
</dbReference>
<evidence type="ECO:0000256" key="1">
    <source>
        <dbReference type="SAM" id="SignalP"/>
    </source>
</evidence>
<name>A0A1Z4N7D0_9CYAN</name>
<dbReference type="Pfam" id="PF07589">
    <property type="entry name" value="PEP-CTERM"/>
    <property type="match status" value="1"/>
</dbReference>
<dbReference type="NCBIfam" id="TIGR02595">
    <property type="entry name" value="PEP_CTERM"/>
    <property type="match status" value="1"/>
</dbReference>
<organism evidence="3 4">
    <name type="scientific">Tolypothrix tenuis PCC 7101</name>
    <dbReference type="NCBI Taxonomy" id="231146"/>
    <lineage>
        <taxon>Bacteria</taxon>
        <taxon>Bacillati</taxon>
        <taxon>Cyanobacteriota</taxon>
        <taxon>Cyanophyceae</taxon>
        <taxon>Nostocales</taxon>
        <taxon>Tolypothrichaceae</taxon>
        <taxon>Tolypothrix</taxon>
    </lineage>
</organism>
<dbReference type="AlphaFoldDB" id="A0A1Z4N7D0"/>
<evidence type="ECO:0000313" key="3">
    <source>
        <dbReference type="EMBL" id="BAZ01640.1"/>
    </source>
</evidence>
<evidence type="ECO:0000259" key="2">
    <source>
        <dbReference type="Pfam" id="PF07589"/>
    </source>
</evidence>
<sequence>MFAIKSKVINSALAATAVLPLAIAGIVTSASSAQAYSGGFTFDGSGTVAGISKTGITFNPNPGTIALGIKTGDFLGDSTGTIYSFLNTSLPSKFIDVGAADGVKLLSLTSILSPTFTSVFGGTDVSFNFTGLFEDGSQAVGNIDFTTLLNATNAQNTYSTGGTINASFKGVTVASVPEPTTLLGLGAVGSVMAMSRRRKAQASS</sequence>
<dbReference type="RefSeq" id="WP_096581335.1">
    <property type="nucleotide sequence ID" value="NZ_CAWNJS010000001.1"/>
</dbReference>
<dbReference type="KEGG" id="ttq:NIES37_56440"/>
<keyword evidence="4" id="KW-1185">Reference proteome</keyword>
<accession>A0A1Z4N7D0</accession>
<feature type="domain" description="Ice-binding protein C-terminal" evidence="2">
    <location>
        <begin position="175"/>
        <end position="198"/>
    </location>
</feature>
<reference evidence="3 4" key="1">
    <citation type="submission" date="2017-06" db="EMBL/GenBank/DDBJ databases">
        <title>Genome sequencing of cyanobaciteial culture collection at National Institute for Environmental Studies (NIES).</title>
        <authorList>
            <person name="Hirose Y."/>
            <person name="Shimura Y."/>
            <person name="Fujisawa T."/>
            <person name="Nakamura Y."/>
            <person name="Kawachi M."/>
        </authorList>
    </citation>
    <scope>NUCLEOTIDE SEQUENCE [LARGE SCALE GENOMIC DNA]</scope>
    <source>
        <strain evidence="3 4">NIES-37</strain>
    </source>
</reference>
<gene>
    <name evidence="3" type="ORF">NIES37_56440</name>
</gene>
<feature type="chain" id="PRO_5012464532" description="Ice-binding protein C-terminal domain-containing protein" evidence="1">
    <location>
        <begin position="36"/>
        <end position="204"/>
    </location>
</feature>
<dbReference type="Proteomes" id="UP000218785">
    <property type="component" value="Chromosome"/>
</dbReference>